<evidence type="ECO:0000313" key="3">
    <source>
        <dbReference type="Proteomes" id="UP000284120"/>
    </source>
</evidence>
<gene>
    <name evidence="2" type="ORF">DPV69_03400</name>
</gene>
<reference evidence="2 3" key="1">
    <citation type="submission" date="2018-06" db="EMBL/GenBank/DDBJ databases">
        <title>Pedobacter endophyticus sp. nov., an endophytic bacterium isolated from a leaf of Triticum aestivum.</title>
        <authorList>
            <person name="Zhang L."/>
        </authorList>
    </citation>
    <scope>NUCLEOTIDE SEQUENCE [LARGE SCALE GENOMIC DNA]</scope>
    <source>
        <strain evidence="2 3">CM134L-2</strain>
    </source>
</reference>
<protein>
    <recommendedName>
        <fullName evidence="4">DUF4369 domain-containing protein</fullName>
    </recommendedName>
</protein>
<dbReference type="AlphaFoldDB" id="A0A443Z1P4"/>
<comment type="caution">
    <text evidence="2">The sequence shown here is derived from an EMBL/GenBank/DDBJ whole genome shotgun (WGS) entry which is preliminary data.</text>
</comment>
<sequence length="79" mass="8910">MNLLRSIIIVLFAFNSSFAQIDHYEISGDIKNIPAKQIFLHLVKSHPVSNQPYVTKIDSAAVKDGKFIIKRDTNILEPS</sequence>
<dbReference type="EMBL" id="SAYW01000001">
    <property type="protein sequence ID" value="RWU10399.1"/>
    <property type="molecule type" value="Genomic_DNA"/>
</dbReference>
<dbReference type="Proteomes" id="UP000284120">
    <property type="component" value="Unassembled WGS sequence"/>
</dbReference>
<keyword evidence="1" id="KW-0732">Signal</keyword>
<accession>A0A443Z1P4</accession>
<proteinExistence type="predicted"/>
<organism evidence="2 3">
    <name type="scientific">Pedobacter chitinilyticus</name>
    <dbReference type="NCBI Taxonomy" id="2233776"/>
    <lineage>
        <taxon>Bacteria</taxon>
        <taxon>Pseudomonadati</taxon>
        <taxon>Bacteroidota</taxon>
        <taxon>Sphingobacteriia</taxon>
        <taxon>Sphingobacteriales</taxon>
        <taxon>Sphingobacteriaceae</taxon>
        <taxon>Pedobacter</taxon>
    </lineage>
</organism>
<name>A0A443Z1P4_9SPHI</name>
<evidence type="ECO:0000256" key="1">
    <source>
        <dbReference type="SAM" id="SignalP"/>
    </source>
</evidence>
<dbReference type="RefSeq" id="WP_113645894.1">
    <property type="nucleotide sequence ID" value="NZ_QMHN01000001.1"/>
</dbReference>
<evidence type="ECO:0008006" key="4">
    <source>
        <dbReference type="Google" id="ProtNLM"/>
    </source>
</evidence>
<feature type="signal peptide" evidence="1">
    <location>
        <begin position="1"/>
        <end position="21"/>
    </location>
</feature>
<feature type="chain" id="PRO_5019379783" description="DUF4369 domain-containing protein" evidence="1">
    <location>
        <begin position="22"/>
        <end position="79"/>
    </location>
</feature>
<keyword evidence="3" id="KW-1185">Reference proteome</keyword>
<evidence type="ECO:0000313" key="2">
    <source>
        <dbReference type="EMBL" id="RWU10399.1"/>
    </source>
</evidence>